<gene>
    <name evidence="1" type="ORF">ANN_16022</name>
</gene>
<evidence type="ECO:0000313" key="1">
    <source>
        <dbReference type="EMBL" id="KAJ4433711.1"/>
    </source>
</evidence>
<name>A0ABQ8SIR5_PERAM</name>
<dbReference type="Proteomes" id="UP001148838">
    <property type="component" value="Unassembled WGS sequence"/>
</dbReference>
<organism evidence="1 2">
    <name type="scientific">Periplaneta americana</name>
    <name type="common">American cockroach</name>
    <name type="synonym">Blatta americana</name>
    <dbReference type="NCBI Taxonomy" id="6978"/>
    <lineage>
        <taxon>Eukaryota</taxon>
        <taxon>Metazoa</taxon>
        <taxon>Ecdysozoa</taxon>
        <taxon>Arthropoda</taxon>
        <taxon>Hexapoda</taxon>
        <taxon>Insecta</taxon>
        <taxon>Pterygota</taxon>
        <taxon>Neoptera</taxon>
        <taxon>Polyneoptera</taxon>
        <taxon>Dictyoptera</taxon>
        <taxon>Blattodea</taxon>
        <taxon>Blattoidea</taxon>
        <taxon>Blattidae</taxon>
        <taxon>Blattinae</taxon>
        <taxon>Periplaneta</taxon>
    </lineage>
</organism>
<comment type="caution">
    <text evidence="1">The sequence shown here is derived from an EMBL/GenBank/DDBJ whole genome shotgun (WGS) entry which is preliminary data.</text>
</comment>
<proteinExistence type="predicted"/>
<sequence>MDFILWGGLKEKMYTRKLRDLDILEAVIREECAHVQRICCNGLSWTLDPGCKGVLLKLVPTLNMKWQGP</sequence>
<dbReference type="EMBL" id="JAJSOF020000027">
    <property type="protein sequence ID" value="KAJ4433711.1"/>
    <property type="molecule type" value="Genomic_DNA"/>
</dbReference>
<evidence type="ECO:0000313" key="2">
    <source>
        <dbReference type="Proteomes" id="UP001148838"/>
    </source>
</evidence>
<reference evidence="1 2" key="1">
    <citation type="journal article" date="2022" name="Allergy">
        <title>Genome assembly and annotation of Periplaneta americana reveal a comprehensive cockroach allergen profile.</title>
        <authorList>
            <person name="Wang L."/>
            <person name="Xiong Q."/>
            <person name="Saelim N."/>
            <person name="Wang L."/>
            <person name="Nong W."/>
            <person name="Wan A.T."/>
            <person name="Shi M."/>
            <person name="Liu X."/>
            <person name="Cao Q."/>
            <person name="Hui J.H.L."/>
            <person name="Sookrung N."/>
            <person name="Leung T.F."/>
            <person name="Tungtrongchitr A."/>
            <person name="Tsui S.K.W."/>
        </authorList>
    </citation>
    <scope>NUCLEOTIDE SEQUENCE [LARGE SCALE GENOMIC DNA]</scope>
    <source>
        <strain evidence="1">PWHHKU_190912</strain>
    </source>
</reference>
<keyword evidence="2" id="KW-1185">Reference proteome</keyword>
<accession>A0ABQ8SIR5</accession>
<protein>
    <submittedName>
        <fullName evidence="1">Uncharacterized protein</fullName>
    </submittedName>
</protein>